<evidence type="ECO:0008006" key="4">
    <source>
        <dbReference type="Google" id="ProtNLM"/>
    </source>
</evidence>
<comment type="caution">
    <text evidence="2">The sequence shown here is derived from an EMBL/GenBank/DDBJ whole genome shotgun (WGS) entry which is preliminary data.</text>
</comment>
<feature type="compositionally biased region" description="Low complexity" evidence="1">
    <location>
        <begin position="678"/>
        <end position="691"/>
    </location>
</feature>
<accession>A0ABR4Q624</accession>
<evidence type="ECO:0000256" key="1">
    <source>
        <dbReference type="SAM" id="MobiDB-lite"/>
    </source>
</evidence>
<feature type="region of interest" description="Disordered" evidence="1">
    <location>
        <begin position="110"/>
        <end position="142"/>
    </location>
</feature>
<feature type="region of interest" description="Disordered" evidence="1">
    <location>
        <begin position="759"/>
        <end position="782"/>
    </location>
</feature>
<feature type="compositionally biased region" description="Pro residues" evidence="1">
    <location>
        <begin position="665"/>
        <end position="677"/>
    </location>
</feature>
<feature type="compositionally biased region" description="Basic residues" evidence="1">
    <location>
        <begin position="220"/>
        <end position="233"/>
    </location>
</feature>
<evidence type="ECO:0000313" key="3">
    <source>
        <dbReference type="Proteomes" id="UP001651158"/>
    </source>
</evidence>
<feature type="region of interest" description="Disordered" evidence="1">
    <location>
        <begin position="644"/>
        <end position="699"/>
    </location>
</feature>
<feature type="compositionally biased region" description="Basic residues" evidence="1">
    <location>
        <begin position="180"/>
        <end position="194"/>
    </location>
</feature>
<feature type="region of interest" description="Disordered" evidence="1">
    <location>
        <begin position="220"/>
        <end position="250"/>
    </location>
</feature>
<proteinExistence type="predicted"/>
<gene>
    <name evidence="2" type="ORF">TcWFU_002270</name>
</gene>
<feature type="compositionally biased region" description="Polar residues" evidence="1">
    <location>
        <begin position="764"/>
        <end position="782"/>
    </location>
</feature>
<evidence type="ECO:0000313" key="2">
    <source>
        <dbReference type="EMBL" id="KAL5105119.1"/>
    </source>
</evidence>
<feature type="compositionally biased region" description="Pro residues" evidence="1">
    <location>
        <begin position="644"/>
        <end position="653"/>
    </location>
</feature>
<dbReference type="Proteomes" id="UP001651158">
    <property type="component" value="Unassembled WGS sequence"/>
</dbReference>
<protein>
    <recommendedName>
        <fullName evidence="4">Inner centromere protein ARK-binding domain-containing protein</fullName>
    </recommendedName>
</protein>
<feature type="region of interest" description="Disordered" evidence="1">
    <location>
        <begin position="50"/>
        <end position="78"/>
    </location>
</feature>
<reference evidence="2 3" key="1">
    <citation type="journal article" date="2022" name="Front. Cell. Infect. Microbiol.">
        <title>The Genomes of Two Strains of Taenia crassiceps the Animal Model for the Study of Human Cysticercosis.</title>
        <authorList>
            <person name="Bobes R.J."/>
            <person name="Estrada K."/>
            <person name="Rios-Valencia D.G."/>
            <person name="Calderon-Gallegos A."/>
            <person name="de la Torre P."/>
            <person name="Carrero J.C."/>
            <person name="Sanchez-Flores A."/>
            <person name="Laclette J.P."/>
        </authorList>
    </citation>
    <scope>NUCLEOTIDE SEQUENCE [LARGE SCALE GENOMIC DNA]</scope>
    <source>
        <strain evidence="2">WFUcys</strain>
    </source>
</reference>
<feature type="compositionally biased region" description="Polar residues" evidence="1">
    <location>
        <begin position="290"/>
        <end position="302"/>
    </location>
</feature>
<dbReference type="EMBL" id="JAKROA010000009">
    <property type="protein sequence ID" value="KAL5105119.1"/>
    <property type="molecule type" value="Genomic_DNA"/>
</dbReference>
<sequence length="782" mass="84096">MGSLSSDLDTLASKTISKLCQRIQILVPNFILPGTLGLIDTEHALPGLKRRTRAKRSTAKSSIRSNGSKRRKLTTSTSSIDASERFQSFVLSDVEMQTVIEGRSLASVTPKLGSVYPGRTKASHSVPEVKSVQGDSAEDDTLPAENNAEATQLVRHLQNSLKDSNVVRLKLEPPDPPSSKGRKSLVRPSSRAKNHSLASSERSIVGSPFGEEERLSNFFNKRKSRGSGSKKAKASTSSAQPLAAPESEKIADRSTSVFVNVDATTGGALKGSHGNSGIMTEESDDAVGVTGTQASKSPTRPSKMSPLTVAAAADVTTSATVSTHTAFMSSASQTSSTPAVSVYAENRLRYNRNTPRPLGLSKPWLSRLGWGTAAKNSSNTANATNVVAVTDVTNPDSSHQPQTFRLSAKASVGMGKLKSAITSNASSVVKYAKPTQVVANFAQRLPRISHLNKASGTSKANSQVNEEKEINTAYRSCTSMAAGALSRRAATGPLQMQSATRLLPKNVAEDDRRARVMAKIAESEQRHQELMEKRAMEHRAKMKAANEHRMAVRANAEREAKEKQAATSRRMEVERLKLQKIVIKAKALPPKTAIVASHQSSGQLIKHLPLSSAPINTAMAASTTAGANSVNYIKNFDLAKVAPPPLTPPPPIPSHATVVNESQPSLPPQPPPSPAPQASPVSYDLSGLLSDYDSDSDNEGRYRRRVIPSWAKCGSSDLVFWVSRVYRGEVTWQEVFRPAENVHFEDAELFHGYKFRTRPRGSSAAWNSPTSPPISSHPKTPS</sequence>
<organism evidence="2 3">
    <name type="scientific">Taenia crassiceps</name>
    <dbReference type="NCBI Taxonomy" id="6207"/>
    <lineage>
        <taxon>Eukaryota</taxon>
        <taxon>Metazoa</taxon>
        <taxon>Spiralia</taxon>
        <taxon>Lophotrochozoa</taxon>
        <taxon>Platyhelminthes</taxon>
        <taxon>Cestoda</taxon>
        <taxon>Eucestoda</taxon>
        <taxon>Cyclophyllidea</taxon>
        <taxon>Taeniidae</taxon>
        <taxon>Taenia</taxon>
    </lineage>
</organism>
<keyword evidence="3" id="KW-1185">Reference proteome</keyword>
<feature type="region of interest" description="Disordered" evidence="1">
    <location>
        <begin position="285"/>
        <end position="306"/>
    </location>
</feature>
<name>A0ABR4Q624_9CEST</name>
<feature type="region of interest" description="Disordered" evidence="1">
    <location>
        <begin position="159"/>
        <end position="205"/>
    </location>
</feature>